<keyword evidence="3" id="KW-0274">FAD</keyword>
<proteinExistence type="inferred from homology"/>
<organism evidence="7 8">
    <name type="scientific">Novosphingobium fluoreni</name>
    <dbReference type="NCBI Taxonomy" id="1391222"/>
    <lineage>
        <taxon>Bacteria</taxon>
        <taxon>Pseudomonadati</taxon>
        <taxon>Pseudomonadota</taxon>
        <taxon>Alphaproteobacteria</taxon>
        <taxon>Sphingomonadales</taxon>
        <taxon>Sphingomonadaceae</taxon>
        <taxon>Novosphingobium</taxon>
    </lineage>
</organism>
<comment type="caution">
    <text evidence="7">The sequence shown here is derived from an EMBL/GenBank/DDBJ whole genome shotgun (WGS) entry which is preliminary data.</text>
</comment>
<accession>A0A7W6C6H6</accession>
<evidence type="ECO:0000259" key="6">
    <source>
        <dbReference type="Pfam" id="PF01266"/>
    </source>
</evidence>
<dbReference type="InterPro" id="IPR036188">
    <property type="entry name" value="FAD/NAD-bd_sf"/>
</dbReference>
<gene>
    <name evidence="7" type="ORF">GGR39_002063</name>
</gene>
<dbReference type="SUPFAM" id="SSF51905">
    <property type="entry name" value="FAD/NAD(P)-binding domain"/>
    <property type="match status" value="1"/>
</dbReference>
<evidence type="ECO:0000256" key="4">
    <source>
        <dbReference type="ARBA" id="ARBA00023002"/>
    </source>
</evidence>
<dbReference type="InterPro" id="IPR006076">
    <property type="entry name" value="FAD-dep_OxRdtase"/>
</dbReference>
<feature type="domain" description="FAD dependent oxidoreductase" evidence="6">
    <location>
        <begin position="6"/>
        <end position="363"/>
    </location>
</feature>
<evidence type="ECO:0000313" key="8">
    <source>
        <dbReference type="Proteomes" id="UP000561459"/>
    </source>
</evidence>
<dbReference type="Gene3D" id="3.30.9.10">
    <property type="entry name" value="D-Amino Acid Oxidase, subunit A, domain 2"/>
    <property type="match status" value="1"/>
</dbReference>
<evidence type="ECO:0000313" key="7">
    <source>
        <dbReference type="EMBL" id="MBB3940406.1"/>
    </source>
</evidence>
<comment type="similarity">
    <text evidence="5">Belongs to the L2HGDH family.</text>
</comment>
<dbReference type="PANTHER" id="PTHR43104:SF4">
    <property type="entry name" value="L-2-HYDROXYGLUTARATE DEHYDROGENASE, MITOCHONDRIAL"/>
    <property type="match status" value="1"/>
</dbReference>
<evidence type="ECO:0000256" key="3">
    <source>
        <dbReference type="ARBA" id="ARBA00022827"/>
    </source>
</evidence>
<evidence type="ECO:0000256" key="2">
    <source>
        <dbReference type="ARBA" id="ARBA00022630"/>
    </source>
</evidence>
<keyword evidence="8" id="KW-1185">Reference proteome</keyword>
<dbReference type="Pfam" id="PF01266">
    <property type="entry name" value="DAO"/>
    <property type="match status" value="1"/>
</dbReference>
<dbReference type="EMBL" id="JACIDY010000004">
    <property type="protein sequence ID" value="MBB3940406.1"/>
    <property type="molecule type" value="Genomic_DNA"/>
</dbReference>
<sequence length="365" mass="38292">MTDQVDAIVVGAGVVGLAIGRALALAGKPPLILEGEPHFGSWTSSRNSEVIHAGIYYPEGSLKARLCVEGKHQLYAFCQARGVPHQQLGKLIFAHSDTQLGELDAILAHARQAGVDDLRPLDRADARAMEPELDCAGALFSPSTGIVDSHAFMLALLGEAESHGAMLVPGSEITRVTHVNGLWHVHLDDGEAAVASPILINAAGLGAQALAARIEALPATHVPPLHLARGVYFTYSGKVPFSHLIYPVPEAGGLGTHLTLDLGGQARFGPDVEWIDTIDYTVDPARLPRFAAAAKRIWPGLDETRLQPGYAGIRPKVSGPGEPAGDFIISGPEDHGCTGLVNLFGIESPGLTASMAIADVVAAKL</sequence>
<reference evidence="7 8" key="1">
    <citation type="submission" date="2020-08" db="EMBL/GenBank/DDBJ databases">
        <title>Genomic Encyclopedia of Type Strains, Phase IV (KMG-IV): sequencing the most valuable type-strain genomes for metagenomic binning, comparative biology and taxonomic classification.</title>
        <authorList>
            <person name="Goeker M."/>
        </authorList>
    </citation>
    <scope>NUCLEOTIDE SEQUENCE [LARGE SCALE GENOMIC DNA]</scope>
    <source>
        <strain evidence="7 8">DSM 27568</strain>
    </source>
</reference>
<dbReference type="Gene3D" id="3.50.50.60">
    <property type="entry name" value="FAD/NAD(P)-binding domain"/>
    <property type="match status" value="1"/>
</dbReference>
<dbReference type="AlphaFoldDB" id="A0A7W6C6H6"/>
<evidence type="ECO:0000256" key="1">
    <source>
        <dbReference type="ARBA" id="ARBA00001974"/>
    </source>
</evidence>
<protein>
    <submittedName>
        <fullName evidence="7">L-2-hydroxyglutarate oxidase LhgO</fullName>
    </submittedName>
</protein>
<evidence type="ECO:0000256" key="5">
    <source>
        <dbReference type="ARBA" id="ARBA00037941"/>
    </source>
</evidence>
<keyword evidence="4" id="KW-0560">Oxidoreductase</keyword>
<dbReference type="RefSeq" id="WP_183617020.1">
    <property type="nucleotide sequence ID" value="NZ_JACIDY010000004.1"/>
</dbReference>
<keyword evidence="2" id="KW-0285">Flavoprotein</keyword>
<dbReference type="PANTHER" id="PTHR43104">
    <property type="entry name" value="L-2-HYDROXYGLUTARATE DEHYDROGENASE, MITOCHONDRIAL"/>
    <property type="match status" value="1"/>
</dbReference>
<dbReference type="Proteomes" id="UP000561459">
    <property type="component" value="Unassembled WGS sequence"/>
</dbReference>
<dbReference type="GO" id="GO:0047545">
    <property type="term" value="F:(S)-2-hydroxyglutarate dehydrogenase activity"/>
    <property type="evidence" value="ECO:0007669"/>
    <property type="project" value="TreeGrafter"/>
</dbReference>
<name>A0A7W6C6H6_9SPHN</name>
<comment type="cofactor">
    <cofactor evidence="1">
        <name>FAD</name>
        <dbReference type="ChEBI" id="CHEBI:57692"/>
    </cofactor>
</comment>